<proteinExistence type="predicted"/>
<gene>
    <name evidence="1" type="ORF">TraAM80_06165</name>
</gene>
<keyword evidence="2" id="KW-1185">Reference proteome</keyword>
<sequence length="121" mass="13918">MGWRTWVAGSRARFGGSRGIRGMRTRLQQQCHWRINMPLAGAERQKTWKDTCRPTRAERHMFAGRALQMRGHSARPRAATKLFSTKGARPNLSAACGARLESCPDLFIHGQWKHPEKTKYW</sequence>
<dbReference type="GeneID" id="40330098"/>
<dbReference type="EMBL" id="MKGL01000218">
    <property type="protein sequence ID" value="RNF02813.1"/>
    <property type="molecule type" value="Genomic_DNA"/>
</dbReference>
<dbReference type="Proteomes" id="UP000283634">
    <property type="component" value="Unassembled WGS sequence"/>
</dbReference>
<accession>A0A3R7K720</accession>
<name>A0A3R7K720_TRYRA</name>
<comment type="caution">
    <text evidence="1">The sequence shown here is derived from an EMBL/GenBank/DDBJ whole genome shotgun (WGS) entry which is preliminary data.</text>
</comment>
<evidence type="ECO:0000313" key="1">
    <source>
        <dbReference type="EMBL" id="RNF02813.1"/>
    </source>
</evidence>
<reference evidence="1 2" key="1">
    <citation type="journal article" date="2018" name="BMC Genomics">
        <title>Genomic comparison of Trypanosoma conorhini and Trypanosoma rangeli to Trypanosoma cruzi strains of high and low virulence.</title>
        <authorList>
            <person name="Bradwell K.R."/>
            <person name="Koparde V.N."/>
            <person name="Matveyev A.V."/>
            <person name="Serrano M.G."/>
            <person name="Alves J.M."/>
            <person name="Parikh H."/>
            <person name="Huang B."/>
            <person name="Lee V."/>
            <person name="Espinosa-Alvarez O."/>
            <person name="Ortiz P.A."/>
            <person name="Costa-Martins A.G."/>
            <person name="Teixeira M.M."/>
            <person name="Buck G.A."/>
        </authorList>
    </citation>
    <scope>NUCLEOTIDE SEQUENCE [LARGE SCALE GENOMIC DNA]</scope>
    <source>
        <strain evidence="1 2">AM80</strain>
    </source>
</reference>
<dbReference type="RefSeq" id="XP_029237141.1">
    <property type="nucleotide sequence ID" value="XM_029383019.1"/>
</dbReference>
<dbReference type="AlphaFoldDB" id="A0A3R7K720"/>
<organism evidence="1 2">
    <name type="scientific">Trypanosoma rangeli</name>
    <dbReference type="NCBI Taxonomy" id="5698"/>
    <lineage>
        <taxon>Eukaryota</taxon>
        <taxon>Discoba</taxon>
        <taxon>Euglenozoa</taxon>
        <taxon>Kinetoplastea</taxon>
        <taxon>Metakinetoplastina</taxon>
        <taxon>Trypanosomatida</taxon>
        <taxon>Trypanosomatidae</taxon>
        <taxon>Trypanosoma</taxon>
        <taxon>Herpetosoma</taxon>
    </lineage>
</organism>
<evidence type="ECO:0000313" key="2">
    <source>
        <dbReference type="Proteomes" id="UP000283634"/>
    </source>
</evidence>
<protein>
    <submittedName>
        <fullName evidence="1">Uncharacterized protein</fullName>
    </submittedName>
</protein>